<evidence type="ECO:0000313" key="11">
    <source>
        <dbReference type="Proteomes" id="UP000287177"/>
    </source>
</evidence>
<dbReference type="AlphaFoldDB" id="A0A439DSB8"/>
<comment type="caution">
    <text evidence="10">The sequence shown here is derived from an EMBL/GenBank/DDBJ whole genome shotgun (WGS) entry which is preliminary data.</text>
</comment>
<dbReference type="PANTHER" id="PTHR18919">
    <property type="entry name" value="ACETYL-COA C-ACYLTRANSFERASE"/>
    <property type="match status" value="1"/>
</dbReference>
<dbReference type="NCBIfam" id="NF004853">
    <property type="entry name" value="PRK06205.1"/>
    <property type="match status" value="1"/>
</dbReference>
<dbReference type="EMBL" id="ATDN01000020">
    <property type="protein sequence ID" value="RWA19182.1"/>
    <property type="molecule type" value="Genomic_DNA"/>
</dbReference>
<proteinExistence type="inferred from homology"/>
<dbReference type="FunFam" id="3.40.47.10:FF:000010">
    <property type="entry name" value="Acetyl-CoA acetyltransferase (Thiolase)"/>
    <property type="match status" value="1"/>
</dbReference>
<keyword evidence="4 7" id="KW-0012">Acyltransferase</keyword>
<gene>
    <name evidence="10" type="ORF">MELE44368_21845</name>
</gene>
<dbReference type="GO" id="GO:0003985">
    <property type="term" value="F:acetyl-CoA C-acetyltransferase activity"/>
    <property type="evidence" value="ECO:0007669"/>
    <property type="project" value="UniProtKB-EC"/>
</dbReference>
<evidence type="ECO:0000313" key="10">
    <source>
        <dbReference type="EMBL" id="RWA19182.1"/>
    </source>
</evidence>
<keyword evidence="11" id="KW-1185">Reference proteome</keyword>
<feature type="active site" description="Proton acceptor" evidence="6">
    <location>
        <position position="361"/>
    </location>
</feature>
<feature type="active site" description="Proton acceptor" evidence="6">
    <location>
        <position position="391"/>
    </location>
</feature>
<evidence type="ECO:0000256" key="2">
    <source>
        <dbReference type="ARBA" id="ARBA00012705"/>
    </source>
</evidence>
<dbReference type="InterPro" id="IPR020616">
    <property type="entry name" value="Thiolase_N"/>
</dbReference>
<dbReference type="PIRSF" id="PIRSF000429">
    <property type="entry name" value="Ac-CoA_Ac_transf"/>
    <property type="match status" value="1"/>
</dbReference>
<name>A0A439DSB8_9MYCO</name>
<dbReference type="PANTHER" id="PTHR18919:SF107">
    <property type="entry name" value="ACETYL-COA ACETYLTRANSFERASE, CYTOSOLIC"/>
    <property type="match status" value="1"/>
</dbReference>
<dbReference type="SUPFAM" id="SSF53901">
    <property type="entry name" value="Thiolase-like"/>
    <property type="match status" value="2"/>
</dbReference>
<evidence type="ECO:0000256" key="5">
    <source>
        <dbReference type="ARBA" id="ARBA00040529"/>
    </source>
</evidence>
<protein>
    <recommendedName>
        <fullName evidence="5">Probable acetyl-CoA acetyltransferase</fullName>
        <ecNumber evidence="2">2.3.1.9</ecNumber>
    </recommendedName>
</protein>
<evidence type="ECO:0000256" key="3">
    <source>
        <dbReference type="ARBA" id="ARBA00022679"/>
    </source>
</evidence>
<evidence type="ECO:0000256" key="4">
    <source>
        <dbReference type="ARBA" id="ARBA00023315"/>
    </source>
</evidence>
<keyword evidence="3 7" id="KW-0808">Transferase</keyword>
<dbReference type="Proteomes" id="UP000287177">
    <property type="component" value="Unassembled WGS sequence"/>
</dbReference>
<reference evidence="10 11" key="1">
    <citation type="submission" date="2013-06" db="EMBL/GenBank/DDBJ databases">
        <title>The draft sequence of the Mycobacterium elephantis genome.</title>
        <authorList>
            <person name="Pettersson F.B."/>
            <person name="Das S."/>
            <person name="Dasgupta S."/>
            <person name="Bhattacharya A."/>
            <person name="Kirsebom L.A."/>
        </authorList>
    </citation>
    <scope>NUCLEOTIDE SEQUENCE [LARGE SCALE GENOMIC DNA]</scope>
    <source>
        <strain evidence="10 11">DSM 44368</strain>
    </source>
</reference>
<evidence type="ECO:0000256" key="6">
    <source>
        <dbReference type="PIRSR" id="PIRSR000429-1"/>
    </source>
</evidence>
<accession>A0A439DSB8</accession>
<dbReference type="Pfam" id="PF00108">
    <property type="entry name" value="Thiolase_N"/>
    <property type="match status" value="1"/>
</dbReference>
<evidence type="ECO:0000259" key="9">
    <source>
        <dbReference type="Pfam" id="PF02803"/>
    </source>
</evidence>
<feature type="active site" description="Acyl-thioester intermediate" evidence="6">
    <location>
        <position position="91"/>
    </location>
</feature>
<dbReference type="Gene3D" id="3.40.47.10">
    <property type="match status" value="2"/>
</dbReference>
<dbReference type="InterPro" id="IPR016039">
    <property type="entry name" value="Thiolase-like"/>
</dbReference>
<feature type="domain" description="Thiolase N-terminal" evidence="8">
    <location>
        <begin position="8"/>
        <end position="270"/>
    </location>
</feature>
<dbReference type="NCBIfam" id="TIGR01930">
    <property type="entry name" value="AcCoA-C-Actrans"/>
    <property type="match status" value="1"/>
</dbReference>
<dbReference type="CDD" id="cd00751">
    <property type="entry name" value="thiolase"/>
    <property type="match status" value="1"/>
</dbReference>
<sequence length="407" mass="42492">MRSMRDAVICEPVRTPIGRYGGMFKSLTAVDLGVTALKGLLDRTGIDPGAVQDVILGHCYPNSEAPAIGRVVALDAGLPETVPGMQVDRRCGSGLQAVIQACLQVAGGDNDVVVAGGAESMSNVAFYSTDMRWGAARTGVRIHDGLARGRTTAGGAHYPVPGGMLETAENLRRQYNISRQEQDELAVTSHQRAVAAQKNGILAEEIVPVTVRTRTGEEVIDTDEHPRADTTVDSLAKLKPVLLKEDSEATVTAGNASGQNDAASMCVVTTPEKAAELGLTPLVRLVSWGSAGVAPNIMGIGPVPATEVALAKAGLKLADIDLIELNEAFAAQALAVMREWQFTAADLDRTNVHGSGISLGHPVGATGGRMLATLARELNRRGARYGLETMCIGGGQGLAAVFERVGA</sequence>
<dbReference type="Pfam" id="PF02803">
    <property type="entry name" value="Thiolase_C"/>
    <property type="match status" value="1"/>
</dbReference>
<dbReference type="InterPro" id="IPR002155">
    <property type="entry name" value="Thiolase"/>
</dbReference>
<dbReference type="InterPro" id="IPR020617">
    <property type="entry name" value="Thiolase_C"/>
</dbReference>
<evidence type="ECO:0000259" key="8">
    <source>
        <dbReference type="Pfam" id="PF00108"/>
    </source>
</evidence>
<comment type="similarity">
    <text evidence="1 7">Belongs to the thiolase-like superfamily. Thiolase family.</text>
</comment>
<dbReference type="EC" id="2.3.1.9" evidence="2"/>
<feature type="domain" description="Thiolase C-terminal" evidence="9">
    <location>
        <begin position="279"/>
        <end position="404"/>
    </location>
</feature>
<organism evidence="10 11">
    <name type="scientific">Mycolicibacterium elephantis DSM 44368</name>
    <dbReference type="NCBI Taxonomy" id="1335622"/>
    <lineage>
        <taxon>Bacteria</taxon>
        <taxon>Bacillati</taxon>
        <taxon>Actinomycetota</taxon>
        <taxon>Actinomycetes</taxon>
        <taxon>Mycobacteriales</taxon>
        <taxon>Mycobacteriaceae</taxon>
        <taxon>Mycolicibacterium</taxon>
    </lineage>
</organism>
<evidence type="ECO:0000256" key="1">
    <source>
        <dbReference type="ARBA" id="ARBA00010982"/>
    </source>
</evidence>
<evidence type="ECO:0000256" key="7">
    <source>
        <dbReference type="RuleBase" id="RU003557"/>
    </source>
</evidence>